<dbReference type="GO" id="GO:0005886">
    <property type="term" value="C:plasma membrane"/>
    <property type="evidence" value="ECO:0007669"/>
    <property type="project" value="UniProtKB-SubCell"/>
</dbReference>
<dbReference type="FunFam" id="1.20.1640.10:FF:000020">
    <property type="entry name" value="Transmembrane transport protein MmpL10"/>
    <property type="match status" value="1"/>
</dbReference>
<dbReference type="InterPro" id="IPR004869">
    <property type="entry name" value="MMPL_dom"/>
</dbReference>
<feature type="transmembrane region" description="Helical" evidence="7">
    <location>
        <begin position="761"/>
        <end position="779"/>
    </location>
</feature>
<evidence type="ECO:0000256" key="6">
    <source>
        <dbReference type="ARBA" id="ARBA00023136"/>
    </source>
</evidence>
<dbReference type="OrthoDB" id="4747874at2"/>
<comment type="similarity">
    <text evidence="2">Belongs to the resistance-nodulation-cell division (RND) (TC 2.A.6) family. MmpL subfamily.</text>
</comment>
<dbReference type="Proteomes" id="UP000198875">
    <property type="component" value="Unassembled WGS sequence"/>
</dbReference>
<evidence type="ECO:0000256" key="7">
    <source>
        <dbReference type="SAM" id="Phobius"/>
    </source>
</evidence>
<feature type="domain" description="Membrane transport protein MMPL" evidence="8">
    <location>
        <begin position="51"/>
        <end position="378"/>
    </location>
</feature>
<name>A0A0U0WG22_MYCBE</name>
<protein>
    <submittedName>
        <fullName evidence="9">MmpL4 protein</fullName>
    </submittedName>
</protein>
<feature type="transmembrane region" description="Helical" evidence="7">
    <location>
        <begin position="325"/>
        <end position="353"/>
    </location>
</feature>
<dbReference type="Pfam" id="PF03176">
    <property type="entry name" value="MMPL"/>
    <property type="match status" value="2"/>
</dbReference>
<dbReference type="PANTHER" id="PTHR33406:SF6">
    <property type="entry name" value="MEMBRANE PROTEIN YDGH-RELATED"/>
    <property type="match status" value="1"/>
</dbReference>
<evidence type="ECO:0000256" key="2">
    <source>
        <dbReference type="ARBA" id="ARBA00010157"/>
    </source>
</evidence>
<comment type="subcellular location">
    <subcellularLocation>
        <location evidence="1">Cell membrane</location>
        <topology evidence="1">Multi-pass membrane protein</topology>
    </subcellularLocation>
</comment>
<evidence type="ECO:0000256" key="5">
    <source>
        <dbReference type="ARBA" id="ARBA00022989"/>
    </source>
</evidence>
<dbReference type="InterPro" id="IPR004707">
    <property type="entry name" value="MmpL_fam"/>
</dbReference>
<feature type="transmembrane region" description="Helical" evidence="7">
    <location>
        <begin position="786"/>
        <end position="808"/>
    </location>
</feature>
<dbReference type="NCBIfam" id="TIGR00833">
    <property type="entry name" value="actII"/>
    <property type="match status" value="1"/>
</dbReference>
<feature type="transmembrane region" description="Helical" evidence="7">
    <location>
        <begin position="190"/>
        <end position="209"/>
    </location>
</feature>
<feature type="transmembrane region" description="Helical" evidence="7">
    <location>
        <begin position="814"/>
        <end position="833"/>
    </location>
</feature>
<dbReference type="FunFam" id="1.20.1640.10:FF:000018">
    <property type="entry name" value="Transmembrane transport protein MmpL10"/>
    <property type="match status" value="1"/>
</dbReference>
<keyword evidence="6 7" id="KW-0472">Membrane</keyword>
<dbReference type="EMBL" id="CSTD01000006">
    <property type="protein sequence ID" value="CPR13149.1"/>
    <property type="molecule type" value="Genomic_DNA"/>
</dbReference>
<organism evidence="9 10">
    <name type="scientific">Mycobacterium bohemicum DSM 44277</name>
    <dbReference type="NCBI Taxonomy" id="1236609"/>
    <lineage>
        <taxon>Bacteria</taxon>
        <taxon>Bacillati</taxon>
        <taxon>Actinomycetota</taxon>
        <taxon>Actinomycetes</taxon>
        <taxon>Mycobacteriales</taxon>
        <taxon>Mycobacteriaceae</taxon>
        <taxon>Mycobacterium</taxon>
    </lineage>
</organism>
<evidence type="ECO:0000256" key="1">
    <source>
        <dbReference type="ARBA" id="ARBA00004651"/>
    </source>
</evidence>
<keyword evidence="3" id="KW-1003">Cell membrane</keyword>
<keyword evidence="4 7" id="KW-0812">Transmembrane</keyword>
<dbReference type="PANTHER" id="PTHR33406">
    <property type="entry name" value="MEMBRANE PROTEIN MJ1562-RELATED"/>
    <property type="match status" value="1"/>
</dbReference>
<gene>
    <name evidence="9" type="ORF">BN971_04456</name>
</gene>
<dbReference type="InterPro" id="IPR050545">
    <property type="entry name" value="Mycobact_MmpL"/>
</dbReference>
<evidence type="ECO:0000256" key="3">
    <source>
        <dbReference type="ARBA" id="ARBA00022475"/>
    </source>
</evidence>
<feature type="transmembrane region" description="Helical" evidence="7">
    <location>
        <begin position="880"/>
        <end position="901"/>
    </location>
</feature>
<evidence type="ECO:0000259" key="8">
    <source>
        <dbReference type="Pfam" id="PF03176"/>
    </source>
</evidence>
<keyword evidence="5 7" id="KW-1133">Transmembrane helix</keyword>
<dbReference type="SUPFAM" id="SSF82866">
    <property type="entry name" value="Multidrug efflux transporter AcrB transmembrane domain"/>
    <property type="match status" value="2"/>
</dbReference>
<feature type="transmembrane region" description="Helical" evidence="7">
    <location>
        <begin position="289"/>
        <end position="313"/>
    </location>
</feature>
<sequence>MSNHQAQQNAVARFIRRFSVPILLLWAGLAAISNIAVPNLEDVAKAHNVSLNTPAAPSFKAMKHIGKVFHEFDSDSSAMVVIEGDKPLGDDAHKFYDSLVRKLEQDTKHVEHVQDFWGDPLTAAGSQSKDGKAAYVQLYLAGNQGDALANESVDTIRETVAHTPAPPGVKAYVTGAAPLVADQFEVGSKGAFKVTVITVLVILVMLLWVYRSVTAIVVLVTVLIEMAAARGIVAFLGNIGLIGLSTYATNLLTLLVIAAGTDYAIFFLGRYQEARHDGEDRERAFHTMYSGTAHVVLGSGLTIAGAVFCLRFTRLNYFQSLGIPAAIGIGVALAAALTLAPAVITVGSLFGLFDPKRRMATRGWRRIGTAIVRWPGPILVVATGVALIGLLALPGYKTSYDARPYLPASAPANIGYAAAERHFSQARLNPELLMIETDHDMRNPADMINLERVAKAIAHLHGIAQVQSMTRPLGTPIEHTSLAFQISAGSIGNIENLPYQRDRAQDLLKQADQLRDTISILNKQYGLQRQLAASTHDETQSFHETIAIINDLRDKIANFDDFFRPIRSYFYWERHCYDIPACFAFRSVFDAIDGIDQLSAQFEKLTASLDKLDAGQQKLVTLLPPQIADQEKNLGLILSNYATNFGINAQARASTDNATALGQAYDAAKNDDSFYLPPEAFDNPEFKRGLKQFLSPDGKAARMIITHEGDPATPEGISHIDPIEDAAKQAVKNTPLGDSNIYLAGTAATYKDIADGAKYDLLIAGIAALSLILIIMVVITRSLVAAIVIVGTVALSLGASFGLSVLVWQDLFGIKLYWICLALSVIILLAVGSDYNLLLISRFKEEIHAGLKTGVIRAMAGTGAVVTAAGLVFAFTMSSFVFATLLVLGQIGTTIGLGLLFDTLIVRSFMTPAVATLLGRWFWWPQRVRPRPASTMLRPYGPRSAVRQLLLWEDGDPVVASGTRSRPS</sequence>
<feature type="transmembrane region" description="Helical" evidence="7">
    <location>
        <begin position="20"/>
        <end position="37"/>
    </location>
</feature>
<reference evidence="9 10" key="1">
    <citation type="submission" date="2015-03" db="EMBL/GenBank/DDBJ databases">
        <authorList>
            <person name="Murphy D."/>
        </authorList>
    </citation>
    <scope>NUCLEOTIDE SEQUENCE [LARGE SCALE GENOMIC DNA]</scope>
    <source>
        <strain evidence="9 10">DSM 44277</strain>
    </source>
</reference>
<evidence type="ECO:0000313" key="10">
    <source>
        <dbReference type="Proteomes" id="UP000198875"/>
    </source>
</evidence>
<evidence type="ECO:0000256" key="4">
    <source>
        <dbReference type="ARBA" id="ARBA00022692"/>
    </source>
</evidence>
<feature type="domain" description="Membrane transport protein MMPL" evidence="8">
    <location>
        <begin position="599"/>
        <end position="934"/>
    </location>
</feature>
<proteinExistence type="inferred from homology"/>
<dbReference type="RefSeq" id="WP_085180622.1">
    <property type="nucleotide sequence ID" value="NZ_CSTD01000006.1"/>
</dbReference>
<feature type="transmembrane region" description="Helical" evidence="7">
    <location>
        <begin position="247"/>
        <end position="268"/>
    </location>
</feature>
<feature type="transmembrane region" description="Helical" evidence="7">
    <location>
        <begin position="854"/>
        <end position="874"/>
    </location>
</feature>
<dbReference type="Gene3D" id="1.20.1640.10">
    <property type="entry name" value="Multidrug efflux transporter AcrB transmembrane domain"/>
    <property type="match status" value="2"/>
</dbReference>
<accession>A0A0U0WG22</accession>
<evidence type="ECO:0000313" key="9">
    <source>
        <dbReference type="EMBL" id="CPR13149.1"/>
    </source>
</evidence>
<feature type="transmembrane region" description="Helical" evidence="7">
    <location>
        <begin position="374"/>
        <end position="396"/>
    </location>
</feature>
<dbReference type="AlphaFoldDB" id="A0A0U0WG22"/>
<feature type="transmembrane region" description="Helical" evidence="7">
    <location>
        <begin position="216"/>
        <end position="241"/>
    </location>
</feature>